<dbReference type="InterPro" id="IPR014004">
    <property type="entry name" value="Transpt-assoc_nodulatn_dom_bac"/>
</dbReference>
<evidence type="ECO:0000313" key="4">
    <source>
        <dbReference type="EMBL" id="TCT19148.1"/>
    </source>
</evidence>
<dbReference type="Pfam" id="PF04972">
    <property type="entry name" value="BON"/>
    <property type="match status" value="1"/>
</dbReference>
<dbReference type="PANTHER" id="PTHR34606:SF16">
    <property type="entry name" value="BON DOMAIN-CONTAINING PROTEIN"/>
    <property type="match status" value="1"/>
</dbReference>
<feature type="region of interest" description="Disordered" evidence="1">
    <location>
        <begin position="40"/>
        <end position="64"/>
    </location>
</feature>
<feature type="compositionally biased region" description="Basic and acidic residues" evidence="1">
    <location>
        <begin position="48"/>
        <end position="60"/>
    </location>
</feature>
<feature type="domain" description="BON" evidence="3">
    <location>
        <begin position="66"/>
        <end position="134"/>
    </location>
</feature>
<dbReference type="SMART" id="SM00749">
    <property type="entry name" value="BON"/>
    <property type="match status" value="1"/>
</dbReference>
<dbReference type="Proteomes" id="UP000295717">
    <property type="component" value="Unassembled WGS sequence"/>
</dbReference>
<comment type="caution">
    <text evidence="4">The sequence shown here is derived from an EMBL/GenBank/DDBJ whole genome shotgun (WGS) entry which is preliminary data.</text>
</comment>
<dbReference type="OrthoDB" id="5569442at2"/>
<evidence type="ECO:0000259" key="3">
    <source>
        <dbReference type="PROSITE" id="PS50914"/>
    </source>
</evidence>
<gene>
    <name evidence="4" type="ORF">EDC35_10926</name>
</gene>
<dbReference type="Gene3D" id="3.30.1340.30">
    <property type="match status" value="1"/>
</dbReference>
<evidence type="ECO:0000256" key="2">
    <source>
        <dbReference type="SAM" id="SignalP"/>
    </source>
</evidence>
<name>A0A4R3MS06_9GAMM</name>
<accession>A0A4R3MS06</accession>
<sequence length="136" mass="14416">MTLFHKRLAIVAFPALMLAMAGFAQAATAEDAGKSIDQTVEKTGTTMDEAKESAGERTEKTGSYMDDSAITTKVKAEILGDPMLKVLQIHVTTTDGVVYLSGEVDSQQSIDRAKEVAEGVKHVKSVTSALVVKGAK</sequence>
<dbReference type="EMBL" id="SMAO01000009">
    <property type="protein sequence ID" value="TCT19148.1"/>
    <property type="molecule type" value="Genomic_DNA"/>
</dbReference>
<evidence type="ECO:0000313" key="5">
    <source>
        <dbReference type="Proteomes" id="UP000295717"/>
    </source>
</evidence>
<dbReference type="RefSeq" id="WP_132978150.1">
    <property type="nucleotide sequence ID" value="NZ_SMAO01000009.1"/>
</dbReference>
<proteinExistence type="predicted"/>
<protein>
    <submittedName>
        <fullName evidence="4">Hyperosmotically inducible protein</fullName>
    </submittedName>
</protein>
<evidence type="ECO:0000256" key="1">
    <source>
        <dbReference type="SAM" id="MobiDB-lite"/>
    </source>
</evidence>
<dbReference type="PANTHER" id="PTHR34606">
    <property type="entry name" value="BON DOMAIN-CONTAINING PROTEIN"/>
    <property type="match status" value="1"/>
</dbReference>
<keyword evidence="2" id="KW-0732">Signal</keyword>
<dbReference type="AlphaFoldDB" id="A0A4R3MS06"/>
<feature type="signal peptide" evidence="2">
    <location>
        <begin position="1"/>
        <end position="26"/>
    </location>
</feature>
<reference evidence="4 5" key="1">
    <citation type="submission" date="2019-03" db="EMBL/GenBank/DDBJ databases">
        <title>Genomic Encyclopedia of Type Strains, Phase IV (KMG-IV): sequencing the most valuable type-strain genomes for metagenomic binning, comparative biology and taxonomic classification.</title>
        <authorList>
            <person name="Goeker M."/>
        </authorList>
    </citation>
    <scope>NUCLEOTIDE SEQUENCE [LARGE SCALE GENOMIC DNA]</scope>
    <source>
        <strain evidence="4 5">DSM 13587</strain>
    </source>
</reference>
<keyword evidence="5" id="KW-1185">Reference proteome</keyword>
<dbReference type="InterPro" id="IPR007055">
    <property type="entry name" value="BON_dom"/>
</dbReference>
<feature type="chain" id="PRO_5020235958" evidence="2">
    <location>
        <begin position="27"/>
        <end position="136"/>
    </location>
</feature>
<dbReference type="InterPro" id="IPR051686">
    <property type="entry name" value="Lipoprotein_DolP"/>
</dbReference>
<organism evidence="4 5">
    <name type="scientific">Thiobaca trueperi</name>
    <dbReference type="NCBI Taxonomy" id="127458"/>
    <lineage>
        <taxon>Bacteria</taxon>
        <taxon>Pseudomonadati</taxon>
        <taxon>Pseudomonadota</taxon>
        <taxon>Gammaproteobacteria</taxon>
        <taxon>Chromatiales</taxon>
        <taxon>Chromatiaceae</taxon>
        <taxon>Thiobaca</taxon>
    </lineage>
</organism>
<dbReference type="PROSITE" id="PS50914">
    <property type="entry name" value="BON"/>
    <property type="match status" value="1"/>
</dbReference>